<comment type="caution">
    <text evidence="1">The sequence shown here is derived from an EMBL/GenBank/DDBJ whole genome shotgun (WGS) entry which is preliminary data.</text>
</comment>
<reference evidence="1" key="1">
    <citation type="journal article" date="2019" name="Sci. Rep.">
        <title>Draft genome of Tanacetum cinerariifolium, the natural source of mosquito coil.</title>
        <authorList>
            <person name="Yamashiro T."/>
            <person name="Shiraishi A."/>
            <person name="Satake H."/>
            <person name="Nakayama K."/>
        </authorList>
    </citation>
    <scope>NUCLEOTIDE SEQUENCE</scope>
</reference>
<dbReference type="AlphaFoldDB" id="A0A699I5P2"/>
<proteinExistence type="predicted"/>
<dbReference type="EMBL" id="BKCJ010256724">
    <property type="protein sequence ID" value="GEZ24687.1"/>
    <property type="molecule type" value="Genomic_DNA"/>
</dbReference>
<gene>
    <name evidence="1" type="ORF">Tci_496660</name>
</gene>
<name>A0A699I5P2_TANCI</name>
<accession>A0A699I5P2</accession>
<organism evidence="1">
    <name type="scientific">Tanacetum cinerariifolium</name>
    <name type="common">Dalmatian daisy</name>
    <name type="synonym">Chrysanthemum cinerariifolium</name>
    <dbReference type="NCBI Taxonomy" id="118510"/>
    <lineage>
        <taxon>Eukaryota</taxon>
        <taxon>Viridiplantae</taxon>
        <taxon>Streptophyta</taxon>
        <taxon>Embryophyta</taxon>
        <taxon>Tracheophyta</taxon>
        <taxon>Spermatophyta</taxon>
        <taxon>Magnoliopsida</taxon>
        <taxon>eudicotyledons</taxon>
        <taxon>Gunneridae</taxon>
        <taxon>Pentapetalae</taxon>
        <taxon>asterids</taxon>
        <taxon>campanulids</taxon>
        <taxon>Asterales</taxon>
        <taxon>Asteraceae</taxon>
        <taxon>Asteroideae</taxon>
        <taxon>Anthemideae</taxon>
        <taxon>Anthemidinae</taxon>
        <taxon>Tanacetum</taxon>
    </lineage>
</organism>
<protein>
    <submittedName>
        <fullName evidence="1">Uncharacterized protein</fullName>
    </submittedName>
</protein>
<sequence length="287" mass="32453">MIEMDEWSWQKKLGKRVQGMARKSGEQWTLQSIFKRGVNADGTSTSAIPGPVTIEEKAQKKNDVKARSMLLMAFPNEHLLTFSQYKDVKTLFEAIQARIDGNDAIKKTQRTLLKQIINKVDTASIQVSIVSTPVSSYDNTANLSDATVFEVAVSFAEHESKKVLPANWECRSLRNQESRPRNQDSSRKTVNVEDTSSKAMVAIDGVGFDWSYMVDDEAPTNMALMAQTWRIEFSKSKFDLATYKRGLASVEEQLIFYNKNEVLFCDQIVVLKRDASFRDSEITAINL</sequence>
<evidence type="ECO:0000313" key="1">
    <source>
        <dbReference type="EMBL" id="GEZ24687.1"/>
    </source>
</evidence>